<dbReference type="EMBL" id="GGEC01031166">
    <property type="protein sequence ID" value="MBX11650.1"/>
    <property type="molecule type" value="Transcribed_RNA"/>
</dbReference>
<proteinExistence type="predicted"/>
<name>A0A2P2L0Z2_RHIMU</name>
<dbReference type="AlphaFoldDB" id="A0A2P2L0Z2"/>
<evidence type="ECO:0000313" key="1">
    <source>
        <dbReference type="EMBL" id="MBX11650.1"/>
    </source>
</evidence>
<protein>
    <submittedName>
        <fullName evidence="1">Putative ARP2/3 protein complex subunit p41</fullName>
    </submittedName>
</protein>
<accession>A0A2P2L0Z2</accession>
<sequence>MRDHYEGYSNSIGIPTNCPCQTMALVLAVIIPCSTSGGWRFIQSPYSTANPCCSPPALLSFLYWTILTCNTIEN</sequence>
<reference evidence="1" key="1">
    <citation type="submission" date="2018-02" db="EMBL/GenBank/DDBJ databases">
        <title>Rhizophora mucronata_Transcriptome.</title>
        <authorList>
            <person name="Meera S.P."/>
            <person name="Sreeshan A."/>
            <person name="Augustine A."/>
        </authorList>
    </citation>
    <scope>NUCLEOTIDE SEQUENCE</scope>
    <source>
        <tissue evidence="1">Leaf</tissue>
    </source>
</reference>
<organism evidence="1">
    <name type="scientific">Rhizophora mucronata</name>
    <name type="common">Asiatic mangrove</name>
    <dbReference type="NCBI Taxonomy" id="61149"/>
    <lineage>
        <taxon>Eukaryota</taxon>
        <taxon>Viridiplantae</taxon>
        <taxon>Streptophyta</taxon>
        <taxon>Embryophyta</taxon>
        <taxon>Tracheophyta</taxon>
        <taxon>Spermatophyta</taxon>
        <taxon>Magnoliopsida</taxon>
        <taxon>eudicotyledons</taxon>
        <taxon>Gunneridae</taxon>
        <taxon>Pentapetalae</taxon>
        <taxon>rosids</taxon>
        <taxon>fabids</taxon>
        <taxon>Malpighiales</taxon>
        <taxon>Rhizophoraceae</taxon>
        <taxon>Rhizophora</taxon>
    </lineage>
</organism>